<keyword evidence="8" id="KW-1185">Reference proteome</keyword>
<proteinExistence type="predicted"/>
<dbReference type="NCBIfam" id="TIGR04183">
    <property type="entry name" value="Por_Secre_tail"/>
    <property type="match status" value="1"/>
</dbReference>
<comment type="subcellular location">
    <subcellularLocation>
        <location evidence="1">Secreted</location>
    </subcellularLocation>
</comment>
<gene>
    <name evidence="7" type="ORF">ACHKAR_12520</name>
</gene>
<dbReference type="InterPro" id="IPR055372">
    <property type="entry name" value="CBM96"/>
</dbReference>
<feature type="domain" description="Secretion system C-terminal sorting" evidence="5">
    <location>
        <begin position="1125"/>
        <end position="1196"/>
    </location>
</feature>
<reference evidence="7 8" key="1">
    <citation type="journal article" date="2013" name="Int. J. Syst. Evol. Microbiol.">
        <title>Marinoscillum luteum sp. nov., isolated from marine sediment.</title>
        <authorList>
            <person name="Cha I.T."/>
            <person name="Park S.J."/>
            <person name="Kim S.J."/>
            <person name="Kim J.G."/>
            <person name="Jung M.Y."/>
            <person name="Shin K.S."/>
            <person name="Kwon K.K."/>
            <person name="Yang S.H."/>
            <person name="Seo Y.S."/>
            <person name="Rhee S.K."/>
        </authorList>
    </citation>
    <scope>NUCLEOTIDE SEQUENCE [LARGE SCALE GENOMIC DNA]</scope>
    <source>
        <strain evidence="7 8">KCTC 23939</strain>
    </source>
</reference>
<dbReference type="Gene3D" id="2.160.20.10">
    <property type="entry name" value="Single-stranded right-handed beta-helix, Pectin lyase-like"/>
    <property type="match status" value="1"/>
</dbReference>
<feature type="domain" description="Carbohydrate-binding module family 96" evidence="6">
    <location>
        <begin position="774"/>
        <end position="930"/>
    </location>
</feature>
<accession>A0ABW7N9R0</accession>
<comment type="caution">
    <text evidence="7">The sequence shown here is derived from an EMBL/GenBank/DDBJ whole genome shotgun (WGS) entry which is preliminary data.</text>
</comment>
<evidence type="ECO:0000256" key="1">
    <source>
        <dbReference type="ARBA" id="ARBA00004613"/>
    </source>
</evidence>
<keyword evidence="2" id="KW-0964">Secreted</keyword>
<keyword evidence="3" id="KW-0732">Signal</keyword>
<evidence type="ECO:0000256" key="2">
    <source>
        <dbReference type="ARBA" id="ARBA00022525"/>
    </source>
</evidence>
<dbReference type="EMBL" id="JBIPKE010000017">
    <property type="protein sequence ID" value="MFH6984269.1"/>
    <property type="molecule type" value="Genomic_DNA"/>
</dbReference>
<dbReference type="Pfam" id="PF18962">
    <property type="entry name" value="Por_Secre_tail"/>
    <property type="match status" value="1"/>
</dbReference>
<dbReference type="Pfam" id="PF24517">
    <property type="entry name" value="CBM96"/>
    <property type="match status" value="2"/>
</dbReference>
<name>A0ABW7N9R0_9BACT</name>
<dbReference type="InterPro" id="IPR035992">
    <property type="entry name" value="Ricin_B-like_lectins"/>
</dbReference>
<dbReference type="RefSeq" id="WP_395417651.1">
    <property type="nucleotide sequence ID" value="NZ_JBIPKE010000017.1"/>
</dbReference>
<dbReference type="InterPro" id="IPR026444">
    <property type="entry name" value="Secre_tail"/>
</dbReference>
<dbReference type="Pfam" id="PF12708">
    <property type="entry name" value="Pect-lyase_RHGA_epim"/>
    <property type="match status" value="1"/>
</dbReference>
<organism evidence="7 8">
    <name type="scientific">Marinoscillum luteum</name>
    <dbReference type="NCBI Taxonomy" id="861051"/>
    <lineage>
        <taxon>Bacteria</taxon>
        <taxon>Pseudomonadati</taxon>
        <taxon>Bacteroidota</taxon>
        <taxon>Cytophagia</taxon>
        <taxon>Cytophagales</taxon>
        <taxon>Reichenbachiellaceae</taxon>
        <taxon>Marinoscillum</taxon>
    </lineage>
</organism>
<evidence type="ECO:0000256" key="3">
    <source>
        <dbReference type="ARBA" id="ARBA00022729"/>
    </source>
</evidence>
<dbReference type="SUPFAM" id="SSF50370">
    <property type="entry name" value="Ricin B-like lectins"/>
    <property type="match status" value="1"/>
</dbReference>
<feature type="domain" description="Carbohydrate-binding module family 96" evidence="6">
    <location>
        <begin position="939"/>
        <end position="1094"/>
    </location>
</feature>
<feature type="domain" description="Rhamnogalacturonase A/B/Epimerase-like pectate lyase" evidence="4">
    <location>
        <begin position="58"/>
        <end position="135"/>
    </location>
</feature>
<dbReference type="NCBIfam" id="NF033679">
    <property type="entry name" value="DNRLRE_dom"/>
    <property type="match status" value="2"/>
</dbReference>
<dbReference type="InterPro" id="IPR024535">
    <property type="entry name" value="RHGA/B-epi-like_pectate_lyase"/>
</dbReference>
<protein>
    <submittedName>
        <fullName evidence="7">DNRLRE domain-containing protein</fullName>
    </submittedName>
</protein>
<dbReference type="InterPro" id="IPR011050">
    <property type="entry name" value="Pectin_lyase_fold/virulence"/>
</dbReference>
<dbReference type="Gene3D" id="2.80.10.50">
    <property type="match status" value="1"/>
</dbReference>
<evidence type="ECO:0000259" key="5">
    <source>
        <dbReference type="Pfam" id="PF18962"/>
    </source>
</evidence>
<dbReference type="Proteomes" id="UP001610063">
    <property type="component" value="Unassembled WGS sequence"/>
</dbReference>
<dbReference type="InterPro" id="IPR012334">
    <property type="entry name" value="Pectin_lyas_fold"/>
</dbReference>
<evidence type="ECO:0000259" key="6">
    <source>
        <dbReference type="Pfam" id="PF24517"/>
    </source>
</evidence>
<evidence type="ECO:0000313" key="7">
    <source>
        <dbReference type="EMBL" id="MFH6984269.1"/>
    </source>
</evidence>
<evidence type="ECO:0000313" key="8">
    <source>
        <dbReference type="Proteomes" id="UP001610063"/>
    </source>
</evidence>
<sequence length="1197" mass="129887">MEAKNYCPWFKGTTDLFNKLGLAPSIGRYLAALFIFSYGTAFGQGYPTFSISESGGTINVSAYGAYPDDGIDDEDEIQAAIDAAGNNTVVVFAAGTYNFSAPDDSSRASTLTGAEAHIRVSGKTNITLRGAVDGTTGEPTTIFDRDLLFYPNQSISGSYDRVSILDARNNSGVKIENVAFKNKLHYTVGKVLSINSTTITVEIVDGYPVEGGCPVASANVWTWDEVNEGEEILKIGEPSVTYGDNAGHYFTVLDAGARTMQCVKTGNAFYGKASVGDYVSWHYGWNARGTVYLTGNTNVHLENVHIYTALRSALFISYNHNLYFNELEIRPENDRFSMSPRDGVHASRNTGEFVSENMYIKGARLDGYVVTGTAADVYSLTDSRNFQYLTDQSVGSFNSTNEPMYFYDDNVRHKVEVQSASYVSHSSAGSIYSVVTSEDIPSFVNTSTNLVPGGLSPDTVIVRNSTFKSIGGASELYFCDNVFSSNNYHENIMYSPVRLGANPSRNHTGGNLTFSGNEYVDCAWEGNYYKSNQYGYISAFNISNDFSNMYLTNLVIEDNEFTSTTSATNLPPIELDEVGNALIRNNTYNGFSQFVKLWDVYNVTNEDADSVYRLKNKDFGNFLRGYDPTSSNTSGDHANVTHEALNTTSPDQQSWEFSPVSTQLGYYYIRNIDSNRALRAYDVNNSPTSGDGVPVTVYPVTAWGSMMWKPIPVSGDSNTYFLKSFSGGYFLKGASVNASYATLETDSTSTGTQWVLYDLSGPLPDTSTSTSYIIAPSADAYVKGGTDANNNYGTAATLAIKESSNANYDRMSFLKFDLSGISGTVSTATIRLKVSADDAGASHSLHSVATDTWTESGITWNNKPSASSLISTQAVPSASGWIVFDVTSLVNNETDGTLSVQVSDANAAEHYVQYHSLEATNTDDRPQLVYQLSTTPDPLVPTADAYVKGGTDANNNFGTATALGIKESSNANYDRMSFLKFDLSPISGAVSTATIRLKVSTDDAGASHSLHSVATDSWTESGITWNNKPSASSLISTQTVPSAGGWIEFDVTSLVNNETDGILSLRVSDANAAEHYVLYHSKETSNAEDRPQLEYALDTSSSRLLTSNNIEAEDMVDNKGAFTFYPNPARDQINIVGSGLNGAIVELTDLSGKSVLKTRLTEDTSSILKLKQVENGVYFFKITKLGGEIISRKLIVE</sequence>
<dbReference type="SUPFAM" id="SSF51126">
    <property type="entry name" value="Pectin lyase-like"/>
    <property type="match status" value="1"/>
</dbReference>
<evidence type="ECO:0000259" key="4">
    <source>
        <dbReference type="Pfam" id="PF12708"/>
    </source>
</evidence>